<feature type="transmembrane region" description="Helical" evidence="6">
    <location>
        <begin position="346"/>
        <end position="366"/>
    </location>
</feature>
<dbReference type="GO" id="GO:0022857">
    <property type="term" value="F:transmembrane transporter activity"/>
    <property type="evidence" value="ECO:0007669"/>
    <property type="project" value="InterPro"/>
</dbReference>
<evidence type="ECO:0000256" key="5">
    <source>
        <dbReference type="ARBA" id="ARBA00023136"/>
    </source>
</evidence>
<dbReference type="GO" id="GO:0016020">
    <property type="term" value="C:membrane"/>
    <property type="evidence" value="ECO:0007669"/>
    <property type="project" value="UniProtKB-SubCell"/>
</dbReference>
<feature type="transmembrane region" description="Helical" evidence="6">
    <location>
        <begin position="183"/>
        <end position="204"/>
    </location>
</feature>
<dbReference type="AlphaFoldDB" id="A0A2Z6PCH9"/>
<keyword evidence="5 6" id="KW-0472">Membrane</keyword>
<dbReference type="Proteomes" id="UP000242715">
    <property type="component" value="Unassembled WGS sequence"/>
</dbReference>
<feature type="transmembrane region" description="Helical" evidence="6">
    <location>
        <begin position="6"/>
        <end position="24"/>
    </location>
</feature>
<organism evidence="8 9">
    <name type="scientific">Trifolium subterraneum</name>
    <name type="common">Subterranean clover</name>
    <dbReference type="NCBI Taxonomy" id="3900"/>
    <lineage>
        <taxon>Eukaryota</taxon>
        <taxon>Viridiplantae</taxon>
        <taxon>Streptophyta</taxon>
        <taxon>Embryophyta</taxon>
        <taxon>Tracheophyta</taxon>
        <taxon>Spermatophyta</taxon>
        <taxon>Magnoliopsida</taxon>
        <taxon>eudicotyledons</taxon>
        <taxon>Gunneridae</taxon>
        <taxon>Pentapetalae</taxon>
        <taxon>rosids</taxon>
        <taxon>fabids</taxon>
        <taxon>Fabales</taxon>
        <taxon>Fabaceae</taxon>
        <taxon>Papilionoideae</taxon>
        <taxon>50 kb inversion clade</taxon>
        <taxon>NPAAA clade</taxon>
        <taxon>Hologalegina</taxon>
        <taxon>IRL clade</taxon>
        <taxon>Trifolieae</taxon>
        <taxon>Trifolium</taxon>
    </lineage>
</organism>
<evidence type="ECO:0000256" key="3">
    <source>
        <dbReference type="ARBA" id="ARBA00022692"/>
    </source>
</evidence>
<accession>A0A2Z6PCH9</accession>
<evidence type="ECO:0000256" key="2">
    <source>
        <dbReference type="ARBA" id="ARBA00007635"/>
    </source>
</evidence>
<dbReference type="Pfam" id="PF00892">
    <property type="entry name" value="EamA"/>
    <property type="match status" value="1"/>
</dbReference>
<dbReference type="InterPro" id="IPR030184">
    <property type="entry name" value="WAT1-related"/>
</dbReference>
<dbReference type="InterPro" id="IPR000620">
    <property type="entry name" value="EamA_dom"/>
</dbReference>
<evidence type="ECO:0000313" key="8">
    <source>
        <dbReference type="EMBL" id="GAU47850.1"/>
    </source>
</evidence>
<feature type="transmembrane region" description="Helical" evidence="6">
    <location>
        <begin position="64"/>
        <end position="86"/>
    </location>
</feature>
<evidence type="ECO:0000256" key="4">
    <source>
        <dbReference type="ARBA" id="ARBA00022989"/>
    </source>
</evidence>
<name>A0A2Z6PCH9_TRISU</name>
<dbReference type="InterPro" id="IPR037185">
    <property type="entry name" value="EmrE-like"/>
</dbReference>
<comment type="similarity">
    <text evidence="2 6">Belongs to the drug/metabolite transporter (DMT) superfamily. Plant drug/metabolite exporter (P-DME) (TC 2.A.7.4) family.</text>
</comment>
<feature type="transmembrane region" description="Helical" evidence="6">
    <location>
        <begin position="321"/>
        <end position="340"/>
    </location>
</feature>
<gene>
    <name evidence="8" type="ORF">TSUD_404270</name>
</gene>
<feature type="domain" description="EamA" evidence="7">
    <location>
        <begin position="227"/>
        <end position="364"/>
    </location>
</feature>
<proteinExistence type="inferred from homology"/>
<evidence type="ECO:0000256" key="6">
    <source>
        <dbReference type="RuleBase" id="RU363077"/>
    </source>
</evidence>
<keyword evidence="3 6" id="KW-0812">Transmembrane</keyword>
<protein>
    <recommendedName>
        <fullName evidence="6">WAT1-related protein</fullName>
    </recommendedName>
</protein>
<reference evidence="9" key="1">
    <citation type="journal article" date="2017" name="Front. Plant Sci.">
        <title>Climate Clever Clovers: New Paradigm to Reduce the Environmental Footprint of Ruminants by Breeding Low Methanogenic Forages Utilizing Haplotype Variation.</title>
        <authorList>
            <person name="Kaur P."/>
            <person name="Appels R."/>
            <person name="Bayer P.E."/>
            <person name="Keeble-Gagnere G."/>
            <person name="Wang J."/>
            <person name="Hirakawa H."/>
            <person name="Shirasawa K."/>
            <person name="Vercoe P."/>
            <person name="Stefanova K."/>
            <person name="Durmic Z."/>
            <person name="Nichols P."/>
            <person name="Revell C."/>
            <person name="Isobe S.N."/>
            <person name="Edwards D."/>
            <person name="Erskine W."/>
        </authorList>
    </citation>
    <scope>NUCLEOTIDE SEQUENCE [LARGE SCALE GENOMIC DNA]</scope>
    <source>
        <strain evidence="9">cv. Daliak</strain>
    </source>
</reference>
<dbReference type="SUPFAM" id="SSF103481">
    <property type="entry name" value="Multidrug resistance efflux transporter EmrE"/>
    <property type="match status" value="1"/>
</dbReference>
<evidence type="ECO:0000259" key="7">
    <source>
        <dbReference type="Pfam" id="PF00892"/>
    </source>
</evidence>
<evidence type="ECO:0000256" key="1">
    <source>
        <dbReference type="ARBA" id="ARBA00004141"/>
    </source>
</evidence>
<dbReference type="PANTHER" id="PTHR31218">
    <property type="entry name" value="WAT1-RELATED PROTEIN"/>
    <property type="match status" value="1"/>
</dbReference>
<feature type="transmembrane region" description="Helical" evidence="6">
    <location>
        <begin position="256"/>
        <end position="278"/>
    </location>
</feature>
<dbReference type="OrthoDB" id="1728340at2759"/>
<sequence>MGKTTVPFVGMIIAEIVQVTVLILSKQVMSQGMTSFIFIFYSNSIAALILLPSSFFIHRFQRPPITFSTLSGFFILGVCGYVGIYYSSSTLATAMRNLVPGFTFILAVLFSMDSSGVVELDRRSSGVLYNCKTSDVQTPVICKGKLAYNVYKSPSFAWIFMLSSFAIMEQLDWRSSNSLAKSLGTIVSIAGALIATLYKGAAILKVLSPANLSQQPLFSQDLNWILGGLFLAADCVMASSFTIIQASVLEKYPAELIFVFFYCFFVAILSGVTCLVVERDIGAWSLEPKLRLLSVLYSGIFGSVVHVGVTAWCLRQTGPVFVSMFKPIGIVISVAIGVLFLGDAFYLGSLIGATVIVIGFYSVLWGKSKDIEARSLESSGNQTPLLKENISEDI</sequence>
<feature type="transmembrane region" description="Helical" evidence="6">
    <location>
        <begin position="290"/>
        <end position="314"/>
    </location>
</feature>
<keyword evidence="4 6" id="KW-1133">Transmembrane helix</keyword>
<comment type="subcellular location">
    <subcellularLocation>
        <location evidence="1 6">Membrane</location>
        <topology evidence="1 6">Multi-pass membrane protein</topology>
    </subcellularLocation>
</comment>
<dbReference type="EMBL" id="DF974353">
    <property type="protein sequence ID" value="GAU47850.1"/>
    <property type="molecule type" value="Genomic_DNA"/>
</dbReference>
<evidence type="ECO:0000313" key="9">
    <source>
        <dbReference type="Proteomes" id="UP000242715"/>
    </source>
</evidence>
<keyword evidence="9" id="KW-1185">Reference proteome</keyword>
<feature type="transmembrane region" description="Helical" evidence="6">
    <location>
        <begin position="224"/>
        <end position="244"/>
    </location>
</feature>
<feature type="transmembrane region" description="Helical" evidence="6">
    <location>
        <begin position="98"/>
        <end position="118"/>
    </location>
</feature>
<feature type="transmembrane region" description="Helical" evidence="6">
    <location>
        <begin position="36"/>
        <end position="58"/>
    </location>
</feature>